<organism evidence="1 2">
    <name type="scientific">Runella aurantiaca</name>
    <dbReference type="NCBI Taxonomy" id="2282308"/>
    <lineage>
        <taxon>Bacteria</taxon>
        <taxon>Pseudomonadati</taxon>
        <taxon>Bacteroidota</taxon>
        <taxon>Cytophagia</taxon>
        <taxon>Cytophagales</taxon>
        <taxon>Spirosomataceae</taxon>
        <taxon>Runella</taxon>
    </lineage>
</organism>
<dbReference type="Proteomes" id="UP000253141">
    <property type="component" value="Unassembled WGS sequence"/>
</dbReference>
<comment type="caution">
    <text evidence="1">The sequence shown here is derived from an EMBL/GenBank/DDBJ whole genome shotgun (WGS) entry which is preliminary data.</text>
</comment>
<name>A0A369I2L0_9BACT</name>
<keyword evidence="2" id="KW-1185">Reference proteome</keyword>
<dbReference type="SUPFAM" id="SSF52833">
    <property type="entry name" value="Thioredoxin-like"/>
    <property type="match status" value="1"/>
</dbReference>
<evidence type="ECO:0000313" key="2">
    <source>
        <dbReference type="Proteomes" id="UP000253141"/>
    </source>
</evidence>
<protein>
    <recommendedName>
        <fullName evidence="3">Thioredoxin domain-containing protein</fullName>
    </recommendedName>
</protein>
<gene>
    <name evidence="1" type="ORF">DVG78_20525</name>
</gene>
<accession>A0A369I2L0</accession>
<evidence type="ECO:0008006" key="3">
    <source>
        <dbReference type="Google" id="ProtNLM"/>
    </source>
</evidence>
<dbReference type="Gene3D" id="3.40.30.10">
    <property type="entry name" value="Glutaredoxin"/>
    <property type="match status" value="1"/>
</dbReference>
<dbReference type="OrthoDB" id="6399635at2"/>
<dbReference type="AlphaFoldDB" id="A0A369I2L0"/>
<evidence type="ECO:0000313" key="1">
    <source>
        <dbReference type="EMBL" id="RDB03969.1"/>
    </source>
</evidence>
<dbReference type="EMBL" id="QPIW01000020">
    <property type="protein sequence ID" value="RDB03969.1"/>
    <property type="molecule type" value="Genomic_DNA"/>
</dbReference>
<dbReference type="InterPro" id="IPR036249">
    <property type="entry name" value="Thioredoxin-like_sf"/>
</dbReference>
<reference evidence="1 2" key="1">
    <citation type="submission" date="2018-07" db="EMBL/GenBank/DDBJ databases">
        <title>Genome analysis of Runella aurantiaca.</title>
        <authorList>
            <person name="Yang X."/>
        </authorList>
    </citation>
    <scope>NUCLEOTIDE SEQUENCE [LARGE SCALE GENOMIC DNA]</scope>
    <source>
        <strain evidence="1 2">YX9</strain>
    </source>
</reference>
<feature type="non-terminal residue" evidence="1">
    <location>
        <position position="422"/>
    </location>
</feature>
<proteinExistence type="predicted"/>
<sequence length="422" mass="50221">MKKNFLINVVFNCLLSFCCYSQSKVKNGEIKLFIDYKKSDSPLIFYWTNAFYEKPEQFVFEKSTKKIQTIETDFPIRIITVDGSKGTRPNKYTSFVVYPNDTVVISKNTKDETIFYCENSQVRTNELDFFRQLNENVGEFEGFMVGELPFSTSSNMRINIQENLYKKRVEFLENYSLKYKIRDIFKLQIQNSFYYQSLSNITFPYYSPYVTSRKKEDSLIVKKMFELIKMDEAFYYHPEYRSSILNYVVFLAKQERPTDWGKLYNTVLNNLTGNTKEILLFDILRLAFKENQSLAFPIYQSYLNDASHPVFKSYAIQNYQPQLEALKFDKLSLININDKTIIYSWDNVIRKNNFKIIYVDFWASWCRPCRAEMAASKKLNCPHSPNRIHLKVEKIINFTFKRYPNEKKQFYRGANRNDFAQS</sequence>